<dbReference type="PROSITE" id="PS01330">
    <property type="entry name" value="PABS_1"/>
    <property type="match status" value="1"/>
</dbReference>
<dbReference type="CDD" id="cd02440">
    <property type="entry name" value="AdoMet_MTases"/>
    <property type="match status" value="1"/>
</dbReference>
<evidence type="ECO:0000256" key="1">
    <source>
        <dbReference type="ARBA" id="ARBA00007867"/>
    </source>
</evidence>
<feature type="binding site" evidence="5">
    <location>
        <position position="33"/>
    </location>
    <ligand>
        <name>S-methyl-5'-thioadenosine</name>
        <dbReference type="ChEBI" id="CHEBI:17509"/>
    </ligand>
</feature>
<dbReference type="InterPro" id="IPR029063">
    <property type="entry name" value="SAM-dependent_MTases_sf"/>
</dbReference>
<reference evidence="10" key="1">
    <citation type="submission" date="2022-01" db="EMBL/GenBank/DDBJ databases">
        <authorList>
            <person name="Karlyshev A.V."/>
            <person name="Jaspars M."/>
        </authorList>
    </citation>
    <scope>NUCLEOTIDE SEQUENCE</scope>
    <source>
        <strain evidence="10">AGSA3-2</strain>
    </source>
</reference>
<dbReference type="SUPFAM" id="SSF53335">
    <property type="entry name" value="S-adenosyl-L-methionine-dependent methyltransferases"/>
    <property type="match status" value="1"/>
</dbReference>
<keyword evidence="3 5" id="KW-0745">Spermidine biosynthesis</keyword>
<keyword evidence="4 5" id="KW-0620">Polyamine biosynthesis</keyword>
<evidence type="ECO:0000256" key="7">
    <source>
        <dbReference type="RuleBase" id="RU003836"/>
    </source>
</evidence>
<accession>A0A9Q3W6F3</accession>
<dbReference type="RefSeq" id="WP_233925934.1">
    <property type="nucleotide sequence ID" value="NZ_JAJVKT010000015.1"/>
</dbReference>
<protein>
    <recommendedName>
        <fullName evidence="5">Polyamine aminopropyltransferase</fullName>
    </recommendedName>
    <alternativeName>
        <fullName evidence="5">Putrescine aminopropyltransferase</fullName>
        <shortName evidence="5">PAPT</shortName>
    </alternativeName>
    <alternativeName>
        <fullName evidence="5">Spermidine synthase</fullName>
        <shortName evidence="5">SPDS</shortName>
        <shortName evidence="5">SPDSY</shortName>
        <ecNumber evidence="5">2.5.1.16</ecNumber>
    </alternativeName>
</protein>
<proteinExistence type="inferred from homology"/>
<dbReference type="PANTHER" id="PTHR11558">
    <property type="entry name" value="SPERMIDINE/SPERMINE SYNTHASE"/>
    <property type="match status" value="1"/>
</dbReference>
<gene>
    <name evidence="5 10" type="primary">speE</name>
    <name evidence="10" type="ORF">LZG35_13205</name>
</gene>
<comment type="similarity">
    <text evidence="1 5 7">Belongs to the spermidine/spermine synthase family.</text>
</comment>
<evidence type="ECO:0000259" key="9">
    <source>
        <dbReference type="PROSITE" id="PS51006"/>
    </source>
</evidence>
<dbReference type="Pfam" id="PF17284">
    <property type="entry name" value="Spermine_synt_N"/>
    <property type="match status" value="1"/>
</dbReference>
<feature type="binding site" evidence="5">
    <location>
        <begin position="158"/>
        <end position="161"/>
    </location>
    <ligand>
        <name>spermidine</name>
        <dbReference type="ChEBI" id="CHEBI:57834"/>
    </ligand>
</feature>
<organism evidence="10 11">
    <name type="scientific">Alloalcanivorax xenomutans</name>
    <dbReference type="NCBI Taxonomy" id="1094342"/>
    <lineage>
        <taxon>Bacteria</taxon>
        <taxon>Pseudomonadati</taxon>
        <taxon>Pseudomonadota</taxon>
        <taxon>Gammaproteobacteria</taxon>
        <taxon>Oceanospirillales</taxon>
        <taxon>Alcanivoracaceae</taxon>
        <taxon>Alloalcanivorax</taxon>
    </lineage>
</organism>
<dbReference type="HAMAP" id="MF_00198">
    <property type="entry name" value="Spermidine_synth"/>
    <property type="match status" value="1"/>
</dbReference>
<dbReference type="Gene3D" id="2.30.140.10">
    <property type="entry name" value="Spermidine synthase, tetramerisation domain"/>
    <property type="match status" value="1"/>
</dbReference>
<dbReference type="InterPro" id="IPR001045">
    <property type="entry name" value="Spermi_synthase"/>
</dbReference>
<evidence type="ECO:0000256" key="6">
    <source>
        <dbReference type="PROSITE-ProRule" id="PRU00354"/>
    </source>
</evidence>
<feature type="binding site" evidence="5">
    <location>
        <position position="88"/>
    </location>
    <ligand>
        <name>spermidine</name>
        <dbReference type="ChEBI" id="CHEBI:57834"/>
    </ligand>
</feature>
<feature type="active site" description="Proton acceptor" evidence="5 6">
    <location>
        <position position="158"/>
    </location>
</feature>
<dbReference type="InterPro" id="IPR030374">
    <property type="entry name" value="PABS"/>
</dbReference>
<evidence type="ECO:0000256" key="3">
    <source>
        <dbReference type="ARBA" id="ARBA00023066"/>
    </source>
</evidence>
<evidence type="ECO:0000256" key="5">
    <source>
        <dbReference type="HAMAP-Rule" id="MF_00198"/>
    </source>
</evidence>
<dbReference type="Pfam" id="PF01564">
    <property type="entry name" value="Spermine_synth"/>
    <property type="match status" value="1"/>
</dbReference>
<feature type="domain" description="PABS" evidence="9">
    <location>
        <begin position="4"/>
        <end position="195"/>
    </location>
</feature>
<feature type="binding site" evidence="5">
    <location>
        <position position="64"/>
    </location>
    <ligand>
        <name>spermidine</name>
        <dbReference type="ChEBI" id="CHEBI:57834"/>
    </ligand>
</feature>
<evidence type="ECO:0000256" key="8">
    <source>
        <dbReference type="RuleBase" id="RU003837"/>
    </source>
</evidence>
<dbReference type="GO" id="GO:0008295">
    <property type="term" value="P:spermidine biosynthetic process"/>
    <property type="evidence" value="ECO:0007669"/>
    <property type="project" value="UniProtKB-UniRule"/>
</dbReference>
<dbReference type="GO" id="GO:0005829">
    <property type="term" value="C:cytosol"/>
    <property type="evidence" value="ECO:0007669"/>
    <property type="project" value="TreeGrafter"/>
</dbReference>
<comment type="catalytic activity">
    <reaction evidence="5 8">
        <text>S-adenosyl 3-(methylsulfanyl)propylamine + putrescine = S-methyl-5'-thioadenosine + spermidine + H(+)</text>
        <dbReference type="Rhea" id="RHEA:12721"/>
        <dbReference type="ChEBI" id="CHEBI:15378"/>
        <dbReference type="ChEBI" id="CHEBI:17509"/>
        <dbReference type="ChEBI" id="CHEBI:57443"/>
        <dbReference type="ChEBI" id="CHEBI:57834"/>
        <dbReference type="ChEBI" id="CHEBI:326268"/>
        <dbReference type="EC" id="2.5.1.16"/>
    </reaction>
</comment>
<evidence type="ECO:0000256" key="2">
    <source>
        <dbReference type="ARBA" id="ARBA00022679"/>
    </source>
</evidence>
<sequence>MSGERWVTETLHDGLRCAFRADEVIYEEETEHQHLVIFENVKFGRVMSLDGITQVTEKDEFVYHEMMSHVPILAHGNAKKVLIIGGGDGGVLREVLRHKTVEKCTMVEIDRSVVDMCVEYLPMISAGAFDDPRTDLVIADGAKFVAETDERYDVVIVDSTDPVGPGAILFSEEFYKNAKRCMAEYRKNKRLHPSI</sequence>
<dbReference type="PANTHER" id="PTHR11558:SF11">
    <property type="entry name" value="SPERMIDINE SYNTHASE"/>
    <property type="match status" value="1"/>
</dbReference>
<dbReference type="InterPro" id="IPR037163">
    <property type="entry name" value="Spermidine_synt_N_sf"/>
</dbReference>
<evidence type="ECO:0000313" key="11">
    <source>
        <dbReference type="Proteomes" id="UP001107961"/>
    </source>
</evidence>
<dbReference type="EMBL" id="JAJVKT010000015">
    <property type="protein sequence ID" value="MCE7509601.1"/>
    <property type="molecule type" value="Genomic_DNA"/>
</dbReference>
<comment type="function">
    <text evidence="5">Catalyzes the irreversible transfer of a propylamine group from the amino donor S-adenosylmethioninamine (decarboxy-AdoMet) to putrescine (1,4-diaminobutane) to yield spermidine.</text>
</comment>
<dbReference type="GO" id="GO:0004766">
    <property type="term" value="F:spermidine synthase activity"/>
    <property type="evidence" value="ECO:0007669"/>
    <property type="project" value="UniProtKB-UniRule"/>
</dbReference>
<evidence type="ECO:0000313" key="10">
    <source>
        <dbReference type="EMBL" id="MCE7509601.1"/>
    </source>
</evidence>
<keyword evidence="2 5" id="KW-0808">Transferase</keyword>
<keyword evidence="11" id="KW-1185">Reference proteome</keyword>
<dbReference type="InterPro" id="IPR030373">
    <property type="entry name" value="PABS_CS"/>
</dbReference>
<evidence type="ECO:0000256" key="4">
    <source>
        <dbReference type="ARBA" id="ARBA00023115"/>
    </source>
</evidence>
<comment type="pathway">
    <text evidence="5">Amine and polyamine biosynthesis; spermidine biosynthesis; spermidine from putrescine: step 1/1.</text>
</comment>
<comment type="caution">
    <text evidence="10">The sequence shown here is derived from an EMBL/GenBank/DDBJ whole genome shotgun (WGS) entry which is preliminary data.</text>
</comment>
<dbReference type="EC" id="2.5.1.16" evidence="5"/>
<dbReference type="NCBIfam" id="TIGR00417">
    <property type="entry name" value="speE"/>
    <property type="match status" value="1"/>
</dbReference>
<dbReference type="InterPro" id="IPR035246">
    <property type="entry name" value="Spermidine_synt_N"/>
</dbReference>
<comment type="subunit">
    <text evidence="5">Homodimer or homotetramer.</text>
</comment>
<name>A0A9Q3W6F3_9GAMM</name>
<dbReference type="NCBIfam" id="NF002010">
    <property type="entry name" value="PRK00811.1"/>
    <property type="match status" value="1"/>
</dbReference>
<feature type="binding site" evidence="5">
    <location>
        <position position="165"/>
    </location>
    <ligand>
        <name>S-methyl-5'-thioadenosine</name>
        <dbReference type="ChEBI" id="CHEBI:17509"/>
    </ligand>
</feature>
<dbReference type="AlphaFoldDB" id="A0A9Q3W6F3"/>
<feature type="binding site" evidence="5">
    <location>
        <position position="108"/>
    </location>
    <ligand>
        <name>S-methyl-5'-thioadenosine</name>
        <dbReference type="ChEBI" id="CHEBI:17509"/>
    </ligand>
</feature>
<dbReference type="PROSITE" id="PS51006">
    <property type="entry name" value="PABS_2"/>
    <property type="match status" value="1"/>
</dbReference>
<feature type="binding site" evidence="5">
    <location>
        <begin position="140"/>
        <end position="141"/>
    </location>
    <ligand>
        <name>S-methyl-5'-thioadenosine</name>
        <dbReference type="ChEBI" id="CHEBI:17509"/>
    </ligand>
</feature>
<dbReference type="Proteomes" id="UP001107961">
    <property type="component" value="Unassembled WGS sequence"/>
</dbReference>
<dbReference type="Gene3D" id="3.40.50.150">
    <property type="entry name" value="Vaccinia Virus protein VP39"/>
    <property type="match status" value="1"/>
</dbReference>